<dbReference type="AlphaFoldDB" id="A0A804JV21"/>
<evidence type="ECO:0000259" key="5">
    <source>
        <dbReference type="PROSITE" id="PS51504"/>
    </source>
</evidence>
<dbReference type="GO" id="GO:0005730">
    <property type="term" value="C:nucleolus"/>
    <property type="evidence" value="ECO:0000318"/>
    <property type="project" value="GO_Central"/>
</dbReference>
<evidence type="ECO:0000256" key="1">
    <source>
        <dbReference type="ARBA" id="ARBA00004123"/>
    </source>
</evidence>
<dbReference type="Gene3D" id="1.10.10.10">
    <property type="entry name" value="Winged helix-like DNA-binding domain superfamily/Winged helix DNA-binding domain"/>
    <property type="match status" value="1"/>
</dbReference>
<dbReference type="GO" id="GO:0003690">
    <property type="term" value="F:double-stranded DNA binding"/>
    <property type="evidence" value="ECO:0000318"/>
    <property type="project" value="GO_Central"/>
</dbReference>
<dbReference type="GO" id="GO:0005634">
    <property type="term" value="C:nucleus"/>
    <property type="evidence" value="ECO:0000318"/>
    <property type="project" value="GO_Central"/>
</dbReference>
<dbReference type="GO" id="GO:0000786">
    <property type="term" value="C:nucleosome"/>
    <property type="evidence" value="ECO:0007669"/>
    <property type="project" value="InterPro"/>
</dbReference>
<dbReference type="EMBL" id="HG996473">
    <property type="protein sequence ID" value="CAG1856383.1"/>
    <property type="molecule type" value="Genomic_DNA"/>
</dbReference>
<dbReference type="GO" id="GO:0031492">
    <property type="term" value="F:nucleosomal DNA binding"/>
    <property type="evidence" value="ECO:0000318"/>
    <property type="project" value="GO_Central"/>
</dbReference>
<evidence type="ECO:0000313" key="8">
    <source>
        <dbReference type="Proteomes" id="UP000012960"/>
    </source>
</evidence>
<evidence type="ECO:0000313" key="6">
    <source>
        <dbReference type="EMBL" id="CAG1856383.1"/>
    </source>
</evidence>
<dbReference type="EnsemblPlants" id="Ma07_t12350.1">
    <property type="protein sequence ID" value="Ma07_p12350.1"/>
    <property type="gene ID" value="Ma07_g12350"/>
</dbReference>
<dbReference type="InParanoid" id="A0A804JV21"/>
<feature type="domain" description="H15" evidence="5">
    <location>
        <begin position="1"/>
        <end position="64"/>
    </location>
</feature>
<comment type="subcellular location">
    <subcellularLocation>
        <location evidence="1">Nucleus</location>
    </subcellularLocation>
</comment>
<dbReference type="PANTHER" id="PTHR11467">
    <property type="entry name" value="HISTONE H1"/>
    <property type="match status" value="1"/>
</dbReference>
<dbReference type="GO" id="GO:0030261">
    <property type="term" value="P:chromosome condensation"/>
    <property type="evidence" value="ECO:0000318"/>
    <property type="project" value="GO_Central"/>
</dbReference>
<protein>
    <submittedName>
        <fullName evidence="6">(wild Malaysian banana) hypothetical protein</fullName>
    </submittedName>
</protein>
<dbReference type="PANTHER" id="PTHR11467:SF162">
    <property type="entry name" value="HMG-Y-RELATED PROTEIN A"/>
    <property type="match status" value="1"/>
</dbReference>
<sequence>MILEAISALNDKNGCNKSAISKYTETKYGNLLPSHWSLLTAHLAGMKDSGSLLFIKNNYFKPGSDAPRKPKLLPRGTILPPPRPRGRPPKPKDPLAAAVAKFAAGFSRPHLGARPRPLIPLILLLLVVGLGLSRRSLSW</sequence>
<dbReference type="PROSITE" id="PS51504">
    <property type="entry name" value="H15"/>
    <property type="match status" value="1"/>
</dbReference>
<organism evidence="7 8">
    <name type="scientific">Musa acuminata subsp. malaccensis</name>
    <name type="common">Wild banana</name>
    <name type="synonym">Musa malaccensis</name>
    <dbReference type="NCBI Taxonomy" id="214687"/>
    <lineage>
        <taxon>Eukaryota</taxon>
        <taxon>Viridiplantae</taxon>
        <taxon>Streptophyta</taxon>
        <taxon>Embryophyta</taxon>
        <taxon>Tracheophyta</taxon>
        <taxon>Spermatophyta</taxon>
        <taxon>Magnoliopsida</taxon>
        <taxon>Liliopsida</taxon>
        <taxon>Zingiberales</taxon>
        <taxon>Musaceae</taxon>
        <taxon>Musa</taxon>
    </lineage>
</organism>
<dbReference type="Proteomes" id="UP000012960">
    <property type="component" value="Unplaced"/>
</dbReference>
<evidence type="ECO:0000256" key="4">
    <source>
        <dbReference type="SAM" id="MobiDB-lite"/>
    </source>
</evidence>
<dbReference type="Pfam" id="PF00538">
    <property type="entry name" value="Linker_histone"/>
    <property type="match status" value="1"/>
</dbReference>
<keyword evidence="8" id="KW-1185">Reference proteome</keyword>
<keyword evidence="3" id="KW-0539">Nucleus</keyword>
<gene>
    <name evidence="6" type="ORF">GSMUA_42550.1</name>
</gene>
<dbReference type="InterPro" id="IPR036390">
    <property type="entry name" value="WH_DNA-bd_sf"/>
</dbReference>
<feature type="region of interest" description="Disordered" evidence="4">
    <location>
        <begin position="63"/>
        <end position="94"/>
    </location>
</feature>
<dbReference type="GO" id="GO:0045910">
    <property type="term" value="P:negative regulation of DNA recombination"/>
    <property type="evidence" value="ECO:0000318"/>
    <property type="project" value="GO_Central"/>
</dbReference>
<keyword evidence="2" id="KW-0238">DNA-binding</keyword>
<dbReference type="SMART" id="SM00526">
    <property type="entry name" value="H15"/>
    <property type="match status" value="1"/>
</dbReference>
<dbReference type="InterPro" id="IPR005818">
    <property type="entry name" value="Histone_H1/H5_H15"/>
</dbReference>
<dbReference type="GO" id="GO:0006334">
    <property type="term" value="P:nucleosome assembly"/>
    <property type="evidence" value="ECO:0007669"/>
    <property type="project" value="InterPro"/>
</dbReference>
<name>A0A804JV21_MUSAM</name>
<dbReference type="SUPFAM" id="SSF46785">
    <property type="entry name" value="Winged helix' DNA-binding domain"/>
    <property type="match status" value="1"/>
</dbReference>
<reference evidence="6" key="1">
    <citation type="submission" date="2021-03" db="EMBL/GenBank/DDBJ databases">
        <authorList>
            <consortium name="Genoscope - CEA"/>
            <person name="William W."/>
        </authorList>
    </citation>
    <scope>NUCLEOTIDE SEQUENCE</scope>
    <source>
        <strain evidence="6">Doubled-haploid Pahang</strain>
    </source>
</reference>
<accession>A0A804JV21</accession>
<dbReference type="InterPro" id="IPR036388">
    <property type="entry name" value="WH-like_DNA-bd_sf"/>
</dbReference>
<evidence type="ECO:0000256" key="2">
    <source>
        <dbReference type="ARBA" id="ARBA00023125"/>
    </source>
</evidence>
<proteinExistence type="predicted"/>
<dbReference type="Gramene" id="Ma07_t12350.1">
    <property type="protein sequence ID" value="Ma07_p12350.1"/>
    <property type="gene ID" value="Ma07_g12350"/>
</dbReference>
<dbReference type="OMA" id="KYTETKY"/>
<reference evidence="7" key="2">
    <citation type="submission" date="2021-05" db="UniProtKB">
        <authorList>
            <consortium name="EnsemblPlants"/>
        </authorList>
    </citation>
    <scope>IDENTIFICATION</scope>
    <source>
        <strain evidence="7">subsp. malaccensis</strain>
    </source>
</reference>
<evidence type="ECO:0000313" key="7">
    <source>
        <dbReference type="EnsemblPlants" id="Ma07_p12350.1"/>
    </source>
</evidence>
<evidence type="ECO:0000256" key="3">
    <source>
        <dbReference type="ARBA" id="ARBA00023242"/>
    </source>
</evidence>